<protein>
    <submittedName>
        <fullName evidence="2">Uncharacterized protein</fullName>
    </submittedName>
</protein>
<organism evidence="2 3">
    <name type="scientific">Catenibacterium faecis</name>
    <dbReference type="NCBI Taxonomy" id="2764323"/>
    <lineage>
        <taxon>Bacteria</taxon>
        <taxon>Bacillati</taxon>
        <taxon>Bacillota</taxon>
        <taxon>Erysipelotrichia</taxon>
        <taxon>Erysipelotrichales</taxon>
        <taxon>Coprobacillaceae</taxon>
        <taxon>Catenibacterium</taxon>
    </lineage>
</organism>
<dbReference type="RefSeq" id="WP_187011629.1">
    <property type="nucleotide sequence ID" value="NZ_JACRWG010000003.1"/>
</dbReference>
<keyword evidence="3" id="KW-1185">Reference proteome</keyword>
<accession>A0ABR7K973</accession>
<feature type="transmembrane region" description="Helical" evidence="1">
    <location>
        <begin position="90"/>
        <end position="111"/>
    </location>
</feature>
<feature type="transmembrane region" description="Helical" evidence="1">
    <location>
        <begin position="28"/>
        <end position="49"/>
    </location>
</feature>
<keyword evidence="1" id="KW-0812">Transmembrane</keyword>
<evidence type="ECO:0000256" key="1">
    <source>
        <dbReference type="SAM" id="Phobius"/>
    </source>
</evidence>
<name>A0ABR7K973_9FIRM</name>
<reference evidence="2 3" key="1">
    <citation type="submission" date="2020-08" db="EMBL/GenBank/DDBJ databases">
        <authorList>
            <person name="Liu C."/>
            <person name="Sun Q."/>
        </authorList>
    </citation>
    <scope>NUCLEOTIDE SEQUENCE [LARGE SCALE GENOMIC DNA]</scope>
    <source>
        <strain evidence="2 3">NSJ-22</strain>
    </source>
</reference>
<evidence type="ECO:0000313" key="3">
    <source>
        <dbReference type="Proteomes" id="UP000603474"/>
    </source>
</evidence>
<comment type="caution">
    <text evidence="2">The sequence shown here is derived from an EMBL/GenBank/DDBJ whole genome shotgun (WGS) entry which is preliminary data.</text>
</comment>
<dbReference type="EMBL" id="JACRWG010000003">
    <property type="protein sequence ID" value="MBC6009011.1"/>
    <property type="molecule type" value="Genomic_DNA"/>
</dbReference>
<feature type="transmembrane region" description="Helical" evidence="1">
    <location>
        <begin position="6"/>
        <end position="21"/>
    </location>
</feature>
<sequence>MIKSIIGVIIIIAIIRLQIFLSKKDNRLLGLIIPIIIFASSLIFAFGFIPTHNKIETTQSVMTETGKVVESSSDKTSTALRDHSLTTTSIVYTIVSINAGNFVMLGIYFYCRHKKSTHAELKRMKAKELF</sequence>
<evidence type="ECO:0000313" key="2">
    <source>
        <dbReference type="EMBL" id="MBC6009011.1"/>
    </source>
</evidence>
<keyword evidence="1" id="KW-1133">Transmembrane helix</keyword>
<proteinExistence type="predicted"/>
<keyword evidence="1" id="KW-0472">Membrane</keyword>
<dbReference type="Proteomes" id="UP000603474">
    <property type="component" value="Unassembled WGS sequence"/>
</dbReference>
<gene>
    <name evidence="2" type="ORF">H8909_01900</name>
</gene>